<gene>
    <name evidence="2" type="ORF">GQ55_7G100600</name>
</gene>
<evidence type="ECO:0000313" key="2">
    <source>
        <dbReference type="EMBL" id="PUZ46670.1"/>
    </source>
</evidence>
<feature type="compositionally biased region" description="Pro residues" evidence="1">
    <location>
        <begin position="1"/>
        <end position="11"/>
    </location>
</feature>
<name>A0A2T7CTJ5_9POAL</name>
<accession>A0A2T7CTJ5</accession>
<protein>
    <submittedName>
        <fullName evidence="2">Uncharacterized protein</fullName>
    </submittedName>
</protein>
<feature type="compositionally biased region" description="Basic residues" evidence="1">
    <location>
        <begin position="112"/>
        <end position="121"/>
    </location>
</feature>
<dbReference type="AlphaFoldDB" id="A0A2T7CTJ5"/>
<proteinExistence type="predicted"/>
<dbReference type="EMBL" id="CM009755">
    <property type="protein sequence ID" value="PUZ46670.1"/>
    <property type="molecule type" value="Genomic_DNA"/>
</dbReference>
<reference evidence="2 3" key="1">
    <citation type="submission" date="2018-04" db="EMBL/GenBank/DDBJ databases">
        <title>WGS assembly of Panicum hallii var. hallii HAL2.</title>
        <authorList>
            <person name="Lovell J."/>
            <person name="Jenkins J."/>
            <person name="Lowry D."/>
            <person name="Mamidi S."/>
            <person name="Sreedasyam A."/>
            <person name="Weng X."/>
            <person name="Barry K."/>
            <person name="Bonette J."/>
            <person name="Campitelli B."/>
            <person name="Daum C."/>
            <person name="Gordon S."/>
            <person name="Gould B."/>
            <person name="Lipzen A."/>
            <person name="MacQueen A."/>
            <person name="Palacio-Mejia J."/>
            <person name="Plott C."/>
            <person name="Shakirov E."/>
            <person name="Shu S."/>
            <person name="Yoshinaga Y."/>
            <person name="Zane M."/>
            <person name="Rokhsar D."/>
            <person name="Grimwood J."/>
            <person name="Schmutz J."/>
            <person name="Juenger T."/>
        </authorList>
    </citation>
    <scope>NUCLEOTIDE SEQUENCE [LARGE SCALE GENOMIC DNA]</scope>
    <source>
        <strain evidence="3">cv. HAL2</strain>
    </source>
</reference>
<feature type="compositionally biased region" description="Low complexity" evidence="1">
    <location>
        <begin position="62"/>
        <end position="72"/>
    </location>
</feature>
<feature type="region of interest" description="Disordered" evidence="1">
    <location>
        <begin position="1"/>
        <end position="125"/>
    </location>
</feature>
<feature type="compositionally biased region" description="Pro residues" evidence="1">
    <location>
        <begin position="73"/>
        <end position="92"/>
    </location>
</feature>
<evidence type="ECO:0000313" key="3">
    <source>
        <dbReference type="Proteomes" id="UP000244336"/>
    </source>
</evidence>
<sequence>MPLPSVRPRLPPGTHGRPPRPPRRFSSPTPRLPRWPSPARLPRAPLRSLGIYSARFRGGRLAPRARSRTSSSFPPPTPASQVSGPPPHPALPAPSCSDGRKHPPPQGESARKRTQKNRLWRTRSAPFACGLC</sequence>
<evidence type="ECO:0000256" key="1">
    <source>
        <dbReference type="SAM" id="MobiDB-lite"/>
    </source>
</evidence>
<organism evidence="2 3">
    <name type="scientific">Panicum hallii var. hallii</name>
    <dbReference type="NCBI Taxonomy" id="1504633"/>
    <lineage>
        <taxon>Eukaryota</taxon>
        <taxon>Viridiplantae</taxon>
        <taxon>Streptophyta</taxon>
        <taxon>Embryophyta</taxon>
        <taxon>Tracheophyta</taxon>
        <taxon>Spermatophyta</taxon>
        <taxon>Magnoliopsida</taxon>
        <taxon>Liliopsida</taxon>
        <taxon>Poales</taxon>
        <taxon>Poaceae</taxon>
        <taxon>PACMAD clade</taxon>
        <taxon>Panicoideae</taxon>
        <taxon>Panicodae</taxon>
        <taxon>Paniceae</taxon>
        <taxon>Panicinae</taxon>
        <taxon>Panicum</taxon>
        <taxon>Panicum sect. Panicum</taxon>
    </lineage>
</organism>
<feature type="compositionally biased region" description="Low complexity" evidence="1">
    <location>
        <begin position="37"/>
        <end position="49"/>
    </location>
</feature>
<dbReference type="Proteomes" id="UP000244336">
    <property type="component" value="Chromosome 7"/>
</dbReference>
<keyword evidence="3" id="KW-1185">Reference proteome</keyword>
<dbReference type="Gramene" id="PUZ46670">
    <property type="protein sequence ID" value="PUZ46670"/>
    <property type="gene ID" value="GQ55_7G100600"/>
</dbReference>